<dbReference type="InterPro" id="IPR002288">
    <property type="entry name" value="DNA_gyrase_B_C"/>
</dbReference>
<dbReference type="GO" id="GO:0046872">
    <property type="term" value="F:metal ion binding"/>
    <property type="evidence" value="ECO:0007669"/>
    <property type="project" value="UniProtKB-KW"/>
</dbReference>
<dbReference type="InterPro" id="IPR014721">
    <property type="entry name" value="Ribsml_uS5_D2-typ_fold_subgr"/>
</dbReference>
<evidence type="ECO:0000256" key="1">
    <source>
        <dbReference type="ARBA" id="ARBA00000185"/>
    </source>
</evidence>
<dbReference type="PROSITE" id="PS00177">
    <property type="entry name" value="TOPOISOMERASE_II"/>
    <property type="match status" value="1"/>
</dbReference>
<gene>
    <name evidence="13" type="ordered locus">Rmar_1273</name>
</gene>
<dbReference type="GO" id="GO:0003677">
    <property type="term" value="F:DNA binding"/>
    <property type="evidence" value="ECO:0007669"/>
    <property type="project" value="UniProtKB-KW"/>
</dbReference>
<dbReference type="SUPFAM" id="SSF56719">
    <property type="entry name" value="Type II DNA topoisomerase"/>
    <property type="match status" value="1"/>
</dbReference>
<evidence type="ECO:0000256" key="4">
    <source>
        <dbReference type="ARBA" id="ARBA00012895"/>
    </source>
</evidence>
<dbReference type="SMART" id="SM00387">
    <property type="entry name" value="HATPase_c"/>
    <property type="match status" value="1"/>
</dbReference>
<dbReference type="SUPFAM" id="SSF54211">
    <property type="entry name" value="Ribosomal protein S5 domain 2-like"/>
    <property type="match status" value="1"/>
</dbReference>
<evidence type="ECO:0000256" key="7">
    <source>
        <dbReference type="ARBA" id="ARBA00022840"/>
    </source>
</evidence>
<evidence type="ECO:0000256" key="3">
    <source>
        <dbReference type="ARBA" id="ARBA00010708"/>
    </source>
</evidence>
<evidence type="ECO:0000256" key="9">
    <source>
        <dbReference type="ARBA" id="ARBA00023029"/>
    </source>
</evidence>
<feature type="domain" description="Toprim" evidence="12">
    <location>
        <begin position="425"/>
        <end position="539"/>
    </location>
</feature>
<dbReference type="GO" id="GO:0006265">
    <property type="term" value="P:DNA topological change"/>
    <property type="evidence" value="ECO:0007669"/>
    <property type="project" value="InterPro"/>
</dbReference>
<dbReference type="Gene3D" id="3.30.565.10">
    <property type="entry name" value="Histidine kinase-like ATPase, C-terminal domain"/>
    <property type="match status" value="1"/>
</dbReference>
<dbReference type="InterPro" id="IPR003594">
    <property type="entry name" value="HATPase_dom"/>
</dbReference>
<dbReference type="PANTHER" id="PTHR45866:SF1">
    <property type="entry name" value="DNA GYRASE SUBUNIT B, MITOCHONDRIAL"/>
    <property type="match status" value="1"/>
</dbReference>
<dbReference type="InterPro" id="IPR001241">
    <property type="entry name" value="Topo_IIA"/>
</dbReference>
<evidence type="ECO:0000256" key="8">
    <source>
        <dbReference type="ARBA" id="ARBA00022842"/>
    </source>
</evidence>
<proteinExistence type="inferred from homology"/>
<keyword evidence="6" id="KW-0547">Nucleotide-binding</keyword>
<comment type="catalytic activity">
    <reaction evidence="1">
        <text>ATP-dependent breakage, passage and rejoining of double-stranded DNA.</text>
        <dbReference type="EC" id="5.6.2.2"/>
    </reaction>
</comment>
<dbReference type="PANTHER" id="PTHR45866">
    <property type="entry name" value="DNA GYRASE/TOPOISOMERASE SUBUNIT B"/>
    <property type="match status" value="1"/>
</dbReference>
<dbReference type="KEGG" id="rmr:Rmar_1273"/>
<dbReference type="SMART" id="SM00433">
    <property type="entry name" value="TOP2c"/>
    <property type="match status" value="1"/>
</dbReference>
<keyword evidence="7" id="KW-0067">ATP-binding</keyword>
<keyword evidence="14" id="KW-1185">Reference proteome</keyword>
<dbReference type="GO" id="GO:0003918">
    <property type="term" value="F:DNA topoisomerase type II (double strand cut, ATP-hydrolyzing) activity"/>
    <property type="evidence" value="ECO:0007669"/>
    <property type="project" value="UniProtKB-EC"/>
</dbReference>
<dbReference type="Pfam" id="PF00204">
    <property type="entry name" value="DNA_gyraseB"/>
    <property type="match status" value="1"/>
</dbReference>
<dbReference type="Pfam" id="PF02518">
    <property type="entry name" value="HATPase_c"/>
    <property type="match status" value="1"/>
</dbReference>
<dbReference type="InterPro" id="IPR034160">
    <property type="entry name" value="TOPRIM_GyrB"/>
</dbReference>
<dbReference type="GO" id="GO:0005524">
    <property type="term" value="F:ATP binding"/>
    <property type="evidence" value="ECO:0007669"/>
    <property type="project" value="UniProtKB-KW"/>
</dbReference>
<dbReference type="InterPro" id="IPR000565">
    <property type="entry name" value="Topo_IIA_B"/>
</dbReference>
<dbReference type="FunFam" id="3.30.565.10:FF:000002">
    <property type="entry name" value="DNA gyrase subunit B"/>
    <property type="match status" value="1"/>
</dbReference>
<dbReference type="eggNOG" id="COG0187">
    <property type="taxonomic scope" value="Bacteria"/>
</dbReference>
<dbReference type="Pfam" id="PF01751">
    <property type="entry name" value="Toprim"/>
    <property type="match status" value="1"/>
</dbReference>
<evidence type="ECO:0000256" key="11">
    <source>
        <dbReference type="ARBA" id="ARBA00023235"/>
    </source>
</evidence>
<evidence type="ECO:0000313" key="13">
    <source>
        <dbReference type="EMBL" id="ACY48163.1"/>
    </source>
</evidence>
<dbReference type="EC" id="5.6.2.2" evidence="4"/>
<dbReference type="InterPro" id="IPR020568">
    <property type="entry name" value="Ribosomal_Su5_D2-typ_SF"/>
</dbReference>
<keyword evidence="5" id="KW-0479">Metal-binding</keyword>
<dbReference type="RefSeq" id="WP_012843775.1">
    <property type="nucleotide sequence ID" value="NC_013501.1"/>
</dbReference>
<name>D0MI55_RHOM4</name>
<protein>
    <recommendedName>
        <fullName evidence="4">DNA topoisomerase (ATP-hydrolyzing)</fullName>
        <ecNumber evidence="4">5.6.2.2</ecNumber>
    </recommendedName>
</protein>
<dbReference type="FunFam" id="3.40.50.670:FF:000001">
    <property type="entry name" value="DNA topoisomerase 2"/>
    <property type="match status" value="1"/>
</dbReference>
<evidence type="ECO:0000256" key="5">
    <source>
        <dbReference type="ARBA" id="ARBA00022723"/>
    </source>
</evidence>
<dbReference type="PROSITE" id="PS50880">
    <property type="entry name" value="TOPRIM"/>
    <property type="match status" value="1"/>
</dbReference>
<dbReference type="STRING" id="518766.Rmar_1273"/>
<dbReference type="AlphaFoldDB" id="D0MI55"/>
<dbReference type="InterPro" id="IPR013759">
    <property type="entry name" value="Topo_IIA_B_C"/>
</dbReference>
<keyword evidence="8" id="KW-0460">Magnesium</keyword>
<dbReference type="InterPro" id="IPR018522">
    <property type="entry name" value="TopoIIA_CS"/>
</dbReference>
<dbReference type="Gene3D" id="3.40.50.670">
    <property type="match status" value="1"/>
</dbReference>
<evidence type="ECO:0000256" key="2">
    <source>
        <dbReference type="ARBA" id="ARBA00001946"/>
    </source>
</evidence>
<evidence type="ECO:0000259" key="12">
    <source>
        <dbReference type="PROSITE" id="PS50880"/>
    </source>
</evidence>
<keyword evidence="11 13" id="KW-0413">Isomerase</keyword>
<dbReference type="Gene3D" id="3.30.230.10">
    <property type="match status" value="1"/>
</dbReference>
<evidence type="ECO:0000256" key="10">
    <source>
        <dbReference type="ARBA" id="ARBA00023125"/>
    </source>
</evidence>
<keyword evidence="9" id="KW-0799">Topoisomerase</keyword>
<dbReference type="OrthoDB" id="9802808at2"/>
<dbReference type="PRINTS" id="PR01159">
    <property type="entry name" value="DNAGYRASEB"/>
</dbReference>
<dbReference type="PRINTS" id="PR00418">
    <property type="entry name" value="TPI2FAMILY"/>
</dbReference>
<evidence type="ECO:0000256" key="6">
    <source>
        <dbReference type="ARBA" id="ARBA00022741"/>
    </source>
</evidence>
<organism evidence="13 14">
    <name type="scientific">Rhodothermus marinus (strain ATCC 43812 / DSM 4252 / R-10)</name>
    <name type="common">Rhodothermus obamensis</name>
    <dbReference type="NCBI Taxonomy" id="518766"/>
    <lineage>
        <taxon>Bacteria</taxon>
        <taxon>Pseudomonadati</taxon>
        <taxon>Rhodothermota</taxon>
        <taxon>Rhodothermia</taxon>
        <taxon>Rhodothermales</taxon>
        <taxon>Rhodothermaceae</taxon>
        <taxon>Rhodothermus</taxon>
    </lineage>
</organism>
<dbReference type="InterPro" id="IPR013506">
    <property type="entry name" value="Topo_IIA_bsu_dom2"/>
</dbReference>
<dbReference type="Pfam" id="PF00986">
    <property type="entry name" value="DNA_gyraseB_C"/>
    <property type="match status" value="1"/>
</dbReference>
<dbReference type="CDD" id="cd16928">
    <property type="entry name" value="HATPase_GyrB-like"/>
    <property type="match status" value="1"/>
</dbReference>
<dbReference type="CDD" id="cd03366">
    <property type="entry name" value="TOPRIM_TopoIIA_GyrB"/>
    <property type="match status" value="1"/>
</dbReference>
<dbReference type="InterPro" id="IPR006171">
    <property type="entry name" value="TOPRIM_dom"/>
</dbReference>
<evidence type="ECO:0000313" key="14">
    <source>
        <dbReference type="Proteomes" id="UP000002221"/>
    </source>
</evidence>
<keyword evidence="10" id="KW-0238">DNA-binding</keyword>
<sequence length="648" mass="72783">MAELAATYTGKDIQVLEGLEPVRKRPGMYIGGTGKPGLHHLLWEIVDNAVDEAVNGFASLIEVTLHADGRSVTVTDNGRGIPVDPHPVKKIPTLELILTTLHAGGKFDRKNYITSGGLHGVGASVVNALSEELVATVKRDGKTYQQRFVRGKPKTKLKVVAENTRGTGTSIYFRPDPEIFETTEFDPVWIREHLEIKTYLNRNLKIVFKDETSGERYEFHHEGGIVEYLARLVEEQGARVVHPEPFVLIQEELRDGARLEVALQWTEAPRELIKSFVNGIPTTEGGTHEQGFKEAVRSAVRAYMETHDLLPRNLEVTADDIREGLVAVVNLFMVEPQFQGQTKEKLNNPEARSLVIGAVRLDLEQFLNAHPTMAEAIVARIIQAAKARLASRAAARSVRRQSSVSHRLNLPGKLADCTSTNPEECELFIVEGDSAGGSAKQARDRRFQAVLPLRGKVLNAEQASLRKVEENKELSNIVQALGCGIGDKIDLSRLRYHKIILLMDADSDGHHITTLLLTFFYRYMRPLIENGHVYVAQPPLYRIDAGKETYWALDDADRDRILQELRKKRKNVQVEIQRFKGLGEMMPDTLRETTLDPRKRRLLRVEIPEDARLLTEQTITELMGRDVSARFRFIMENAAQVDAEALDV</sequence>
<dbReference type="InterPro" id="IPR036890">
    <property type="entry name" value="HATPase_C_sf"/>
</dbReference>
<accession>D0MI55</accession>
<dbReference type="HOGENOM" id="CLU_006146_4_1_10"/>
<dbReference type="EMBL" id="CP001807">
    <property type="protein sequence ID" value="ACY48163.1"/>
    <property type="molecule type" value="Genomic_DNA"/>
</dbReference>
<dbReference type="Proteomes" id="UP000002221">
    <property type="component" value="Chromosome"/>
</dbReference>
<dbReference type="CDD" id="cd00822">
    <property type="entry name" value="TopoII_Trans_DNA_gyrase"/>
    <property type="match status" value="1"/>
</dbReference>
<reference evidence="13 14" key="1">
    <citation type="journal article" date="2009" name="Stand. Genomic Sci.">
        <title>Complete genome sequence of Rhodothermus marinus type strain (R-10).</title>
        <authorList>
            <person name="Nolan M."/>
            <person name="Tindall B.J."/>
            <person name="Pomrenke H."/>
            <person name="Lapidus A."/>
            <person name="Copeland A."/>
            <person name="Glavina Del Rio T."/>
            <person name="Lucas S."/>
            <person name="Chen F."/>
            <person name="Tice H."/>
            <person name="Cheng J.F."/>
            <person name="Saunders E."/>
            <person name="Han C."/>
            <person name="Bruce D."/>
            <person name="Goodwin L."/>
            <person name="Chain P."/>
            <person name="Pitluck S."/>
            <person name="Ovchinikova G."/>
            <person name="Pati A."/>
            <person name="Ivanova N."/>
            <person name="Mavromatis K."/>
            <person name="Chen A."/>
            <person name="Palaniappan K."/>
            <person name="Land M."/>
            <person name="Hauser L."/>
            <person name="Chang Y.J."/>
            <person name="Jeffries C.D."/>
            <person name="Brettin T."/>
            <person name="Goker M."/>
            <person name="Bristow J."/>
            <person name="Eisen J.A."/>
            <person name="Markowitz V."/>
            <person name="Hugenholtz P."/>
            <person name="Kyrpides N.C."/>
            <person name="Klenk H.P."/>
            <person name="Detter J.C."/>
        </authorList>
    </citation>
    <scope>NUCLEOTIDE SEQUENCE [LARGE SCALE GENOMIC DNA]</scope>
    <source>
        <strain evidence="14">ATCC 43812 / DSM 4252 / R-10</strain>
    </source>
</reference>
<comment type="similarity">
    <text evidence="3">Belongs to the type II topoisomerase GyrB family.</text>
</comment>
<dbReference type="NCBIfam" id="NF004189">
    <property type="entry name" value="PRK05644.1"/>
    <property type="match status" value="1"/>
</dbReference>
<dbReference type="SUPFAM" id="SSF55874">
    <property type="entry name" value="ATPase domain of HSP90 chaperone/DNA topoisomerase II/histidine kinase"/>
    <property type="match status" value="1"/>
</dbReference>
<comment type="cofactor">
    <cofactor evidence="2">
        <name>Mg(2+)</name>
        <dbReference type="ChEBI" id="CHEBI:18420"/>
    </cofactor>
</comment>
<dbReference type="InterPro" id="IPR013760">
    <property type="entry name" value="Topo_IIA-like_dom_sf"/>
</dbReference>